<evidence type="ECO:0000313" key="2">
    <source>
        <dbReference type="EMBL" id="MBN8233355.1"/>
    </source>
</evidence>
<dbReference type="Proteomes" id="UP000664052">
    <property type="component" value="Unassembled WGS sequence"/>
</dbReference>
<reference evidence="2 3" key="1">
    <citation type="submission" date="2021-02" db="EMBL/GenBank/DDBJ databases">
        <title>De Novo genome assembly of isolated myxobacteria.</title>
        <authorList>
            <person name="Stevens D.C."/>
        </authorList>
    </citation>
    <scope>NUCLEOTIDE SEQUENCE [LARGE SCALE GENOMIC DNA]</scope>
    <source>
        <strain evidence="2 3">ATCC 29039</strain>
    </source>
</reference>
<dbReference type="RefSeq" id="WP_207058385.1">
    <property type="nucleotide sequence ID" value="NZ_JAFIMU010000017.1"/>
</dbReference>
<evidence type="ECO:0000313" key="3">
    <source>
        <dbReference type="Proteomes" id="UP000664052"/>
    </source>
</evidence>
<feature type="compositionally biased region" description="Low complexity" evidence="1">
    <location>
        <begin position="35"/>
        <end position="46"/>
    </location>
</feature>
<dbReference type="Gene3D" id="2.60.120.380">
    <property type="match status" value="2"/>
</dbReference>
<feature type="compositionally biased region" description="Low complexity" evidence="1">
    <location>
        <begin position="68"/>
        <end position="83"/>
    </location>
</feature>
<accession>A0ABS3DPV2</accession>
<comment type="caution">
    <text evidence="2">The sequence shown here is derived from an EMBL/GenBank/DDBJ whole genome shotgun (WGS) entry which is preliminary data.</text>
</comment>
<dbReference type="EMBL" id="JAFIMU010000017">
    <property type="protein sequence ID" value="MBN8233355.1"/>
    <property type="molecule type" value="Genomic_DNA"/>
</dbReference>
<proteinExistence type="predicted"/>
<keyword evidence="3" id="KW-1185">Reference proteome</keyword>
<sequence>MNMNQQWQSVLLLSAGLVLGAGCDSTPEPPPLVLDAGTDAGADAGTDAGGDAGPDAGSEPEPDAGSFACADDGPVGDAGVPDGATLLTPSDEVHTLTWPPGGGVPLHFAFVARGCRHYDFTVEPGSLGYSVVLRDAARTRLDSADQYSDDPSYPPSPLHWSGLKHGAVHTFYLLPNNSQPRVPFQFRLVDRGPDDHGDLFLRATPWTPSEKPFTGYSEHWGERDLLSFETTVDHVYALGCTFPNPSWELRILDSQQKAQGRAYDPNDRETEGEARIKSLGGTYVASIQANAFLDPSQPYTCVLNDLGQDDHGDTPEAATPVPAGTASVQGKIQAPGDRDVFALSVQPGHHYRVSFTLTGQSQGSIQDAPPGGPFGTHPASAGIPTSTSFKASQATHSVQMTGSPALNSKYVTGNYTLQVEDQGLDDHGDTLDTATPLPDGPQTLSYRIANAIDHDVYTFQAIAGRRYQLDCPWKVSGAKHRPDVGFLDAKGTRQAYTLEERDDVRWQADFTASQSATYALDFSAGSFTSPGTVLGDMACRFEPLDP</sequence>
<feature type="region of interest" description="Disordered" evidence="1">
    <location>
        <begin position="28"/>
        <end position="83"/>
    </location>
</feature>
<protein>
    <submittedName>
        <fullName evidence="2">Uncharacterized protein</fullName>
    </submittedName>
</protein>
<name>A0ABS3DPV2_9BACT</name>
<gene>
    <name evidence="2" type="ORF">JYK02_38145</name>
</gene>
<organism evidence="2 3">
    <name type="scientific">Corallococcus macrosporus</name>
    <dbReference type="NCBI Taxonomy" id="35"/>
    <lineage>
        <taxon>Bacteria</taxon>
        <taxon>Pseudomonadati</taxon>
        <taxon>Myxococcota</taxon>
        <taxon>Myxococcia</taxon>
        <taxon>Myxococcales</taxon>
        <taxon>Cystobacterineae</taxon>
        <taxon>Myxococcaceae</taxon>
        <taxon>Corallococcus</taxon>
    </lineage>
</organism>
<evidence type="ECO:0000256" key="1">
    <source>
        <dbReference type="SAM" id="MobiDB-lite"/>
    </source>
</evidence>